<evidence type="ECO:0000313" key="2">
    <source>
        <dbReference type="EMBL" id="MFD0981853.1"/>
    </source>
</evidence>
<dbReference type="Gene3D" id="3.40.710.10">
    <property type="entry name" value="DD-peptidase/beta-lactamase superfamily"/>
    <property type="match status" value="1"/>
</dbReference>
<dbReference type="PANTHER" id="PTHR43283:SF7">
    <property type="entry name" value="BETA-LACTAMASE-RELATED DOMAIN-CONTAINING PROTEIN"/>
    <property type="match status" value="1"/>
</dbReference>
<keyword evidence="3" id="KW-1185">Reference proteome</keyword>
<dbReference type="EC" id="3.-.-.-" evidence="2"/>
<dbReference type="InterPro" id="IPR012338">
    <property type="entry name" value="Beta-lactam/transpept-like"/>
</dbReference>
<comment type="caution">
    <text evidence="2">The sequence shown here is derived from an EMBL/GenBank/DDBJ whole genome shotgun (WGS) entry which is preliminary data.</text>
</comment>
<dbReference type="Pfam" id="PF00144">
    <property type="entry name" value="Beta-lactamase"/>
    <property type="match status" value="1"/>
</dbReference>
<name>A0ABW3IVM8_9RHOB</name>
<keyword evidence="2" id="KW-0378">Hydrolase</keyword>
<organism evidence="2 3">
    <name type="scientific">Tropicimonas aquimaris</name>
    <dbReference type="NCBI Taxonomy" id="914152"/>
    <lineage>
        <taxon>Bacteria</taxon>
        <taxon>Pseudomonadati</taxon>
        <taxon>Pseudomonadota</taxon>
        <taxon>Alphaproteobacteria</taxon>
        <taxon>Rhodobacterales</taxon>
        <taxon>Roseobacteraceae</taxon>
        <taxon>Tropicimonas</taxon>
    </lineage>
</organism>
<dbReference type="Proteomes" id="UP001597108">
    <property type="component" value="Unassembled WGS sequence"/>
</dbReference>
<evidence type="ECO:0000313" key="3">
    <source>
        <dbReference type="Proteomes" id="UP001597108"/>
    </source>
</evidence>
<sequence length="421" mass="46645">MAISEPFDTATHLELGLMQGFPPPAGKRVDRFNGVWEPPFNRWAYQNMRRIWPTAPVRPSDAGTALRREIDADIGSLSVRRKDGSLADFECFLRQTFTDSLIVVHKDRVVYERYLNGMTPDTPHIMFSCTKSFIGLFALMAIEEGLVTRDTPIVDIIPELDNGSGFSDATFGQVLDMTASLKFSEYYADPDAEIHDYVAVLGAGLKAVDWDGPQSLYDYASTLTKLEGRAHGSVFEYQTPQADVLNWAVSRLFGQNFVTLLESRLWSRLGMTGEAYVLLDATGNLFAGGGLNATAEDMARFAAAMLRNGRVGGDQIIPEAVIDTLSQGGSTEAFLRGPSAEEDMANGHWSYCAQWWIRNTPGSEAIIALGVNGQWIYIDRNREIAVIKQSSQPEADSWYFHDYTCNAMDALVRHVAGEHVT</sequence>
<dbReference type="EMBL" id="JBHTJT010000049">
    <property type="protein sequence ID" value="MFD0981853.1"/>
    <property type="molecule type" value="Genomic_DNA"/>
</dbReference>
<dbReference type="RefSeq" id="WP_386077110.1">
    <property type="nucleotide sequence ID" value="NZ_JBHTJT010000049.1"/>
</dbReference>
<feature type="domain" description="Beta-lactamase-related" evidence="1">
    <location>
        <begin position="99"/>
        <end position="393"/>
    </location>
</feature>
<dbReference type="GO" id="GO:0016787">
    <property type="term" value="F:hydrolase activity"/>
    <property type="evidence" value="ECO:0007669"/>
    <property type="project" value="UniProtKB-KW"/>
</dbReference>
<dbReference type="SUPFAM" id="SSF56601">
    <property type="entry name" value="beta-lactamase/transpeptidase-like"/>
    <property type="match status" value="1"/>
</dbReference>
<reference evidence="3" key="1">
    <citation type="journal article" date="2019" name="Int. J. Syst. Evol. Microbiol.">
        <title>The Global Catalogue of Microorganisms (GCM) 10K type strain sequencing project: providing services to taxonomists for standard genome sequencing and annotation.</title>
        <authorList>
            <consortium name="The Broad Institute Genomics Platform"/>
            <consortium name="The Broad Institute Genome Sequencing Center for Infectious Disease"/>
            <person name="Wu L."/>
            <person name="Ma J."/>
        </authorList>
    </citation>
    <scope>NUCLEOTIDE SEQUENCE [LARGE SCALE GENOMIC DNA]</scope>
    <source>
        <strain evidence="3">CCUG 60524</strain>
    </source>
</reference>
<dbReference type="InterPro" id="IPR050789">
    <property type="entry name" value="Diverse_Enzym_Activities"/>
</dbReference>
<gene>
    <name evidence="2" type="ORF">ACFQ2S_19645</name>
</gene>
<evidence type="ECO:0000259" key="1">
    <source>
        <dbReference type="Pfam" id="PF00144"/>
    </source>
</evidence>
<protein>
    <submittedName>
        <fullName evidence="2">Serine hydrolase domain-containing protein</fullName>
        <ecNumber evidence="2">3.-.-.-</ecNumber>
    </submittedName>
</protein>
<accession>A0ABW3IVM8</accession>
<dbReference type="InterPro" id="IPR001466">
    <property type="entry name" value="Beta-lactam-related"/>
</dbReference>
<dbReference type="PANTHER" id="PTHR43283">
    <property type="entry name" value="BETA-LACTAMASE-RELATED"/>
    <property type="match status" value="1"/>
</dbReference>
<proteinExistence type="predicted"/>